<dbReference type="Pfam" id="PF00535">
    <property type="entry name" value="Glycos_transf_2"/>
    <property type="match status" value="1"/>
</dbReference>
<protein>
    <submittedName>
        <fullName evidence="2">Glycosyltransferase</fullName>
        <ecNumber evidence="2">2.4.-.-</ecNumber>
    </submittedName>
</protein>
<reference evidence="2" key="1">
    <citation type="submission" date="2023-07" db="EMBL/GenBank/DDBJ databases">
        <authorList>
            <person name="Kim M."/>
        </authorList>
    </citation>
    <scope>NUCLEOTIDE SEQUENCE</scope>
    <source>
        <strain evidence="2">BIUV-7</strain>
    </source>
</reference>
<organism evidence="2 3">
    <name type="scientific">Sphingomonas natans</name>
    <dbReference type="NCBI Taxonomy" id="3063330"/>
    <lineage>
        <taxon>Bacteria</taxon>
        <taxon>Pseudomonadati</taxon>
        <taxon>Pseudomonadota</taxon>
        <taxon>Alphaproteobacteria</taxon>
        <taxon>Sphingomonadales</taxon>
        <taxon>Sphingomonadaceae</taxon>
        <taxon>Sphingomonas</taxon>
    </lineage>
</organism>
<dbReference type="InterPro" id="IPR001173">
    <property type="entry name" value="Glyco_trans_2-like"/>
</dbReference>
<feature type="domain" description="Glycosyltransferase 2-like" evidence="1">
    <location>
        <begin position="8"/>
        <end position="123"/>
    </location>
</feature>
<keyword evidence="3" id="KW-1185">Reference proteome</keyword>
<gene>
    <name evidence="2" type="ORF">Q4F19_18525</name>
</gene>
<evidence type="ECO:0000313" key="2">
    <source>
        <dbReference type="EMBL" id="MDO6416387.1"/>
    </source>
</evidence>
<keyword evidence="2" id="KW-0808">Transferase</keyword>
<dbReference type="RefSeq" id="WP_303545867.1">
    <property type="nucleotide sequence ID" value="NZ_JAUOTP010000010.1"/>
</dbReference>
<sequence>MPEPRIAVITPYYREPLAMLERCHRSVIAQGLPVDHLMVADGHALDAIDGWPVGHVKLPRSHGDNGNTPRGLGGLLAASEGHDFIAFLDADNWYHEGHLRSLVALWEQTRSPVCVSLRTFHDATGAQLPIREPDEEALRHVDTSCLLIHRSGFESLPVWLSMPKILSPICDRVFLAGLLHRKLAISLTGQRTLAFQTQYRQHFLSAGWPVPEGAKDAGELTPALDFLATGDGVTQCVSAMGFWPLSYVTI</sequence>
<dbReference type="GO" id="GO:0016757">
    <property type="term" value="F:glycosyltransferase activity"/>
    <property type="evidence" value="ECO:0007669"/>
    <property type="project" value="UniProtKB-KW"/>
</dbReference>
<dbReference type="EMBL" id="JAUOTP010000010">
    <property type="protein sequence ID" value="MDO6416387.1"/>
    <property type="molecule type" value="Genomic_DNA"/>
</dbReference>
<keyword evidence="2" id="KW-0328">Glycosyltransferase</keyword>
<proteinExistence type="predicted"/>
<dbReference type="Proteomes" id="UP001169764">
    <property type="component" value="Unassembled WGS sequence"/>
</dbReference>
<dbReference type="SUPFAM" id="SSF53448">
    <property type="entry name" value="Nucleotide-diphospho-sugar transferases"/>
    <property type="match status" value="1"/>
</dbReference>
<dbReference type="EC" id="2.4.-.-" evidence="2"/>
<evidence type="ECO:0000259" key="1">
    <source>
        <dbReference type="Pfam" id="PF00535"/>
    </source>
</evidence>
<dbReference type="Gene3D" id="3.90.550.10">
    <property type="entry name" value="Spore Coat Polysaccharide Biosynthesis Protein SpsA, Chain A"/>
    <property type="match status" value="1"/>
</dbReference>
<name>A0ABT8YDG5_9SPHN</name>
<dbReference type="CDD" id="cd00761">
    <property type="entry name" value="Glyco_tranf_GTA_type"/>
    <property type="match status" value="1"/>
</dbReference>
<comment type="caution">
    <text evidence="2">The sequence shown here is derived from an EMBL/GenBank/DDBJ whole genome shotgun (WGS) entry which is preliminary data.</text>
</comment>
<accession>A0ABT8YDG5</accession>
<dbReference type="InterPro" id="IPR029044">
    <property type="entry name" value="Nucleotide-diphossugar_trans"/>
</dbReference>
<evidence type="ECO:0000313" key="3">
    <source>
        <dbReference type="Proteomes" id="UP001169764"/>
    </source>
</evidence>